<dbReference type="GO" id="GO:0016887">
    <property type="term" value="F:ATP hydrolysis activity"/>
    <property type="evidence" value="ECO:0007669"/>
    <property type="project" value="InterPro"/>
</dbReference>
<comment type="caution">
    <text evidence="5">The sequence shown here is derived from an EMBL/GenBank/DDBJ whole genome shotgun (WGS) entry which is preliminary data.</text>
</comment>
<evidence type="ECO:0000256" key="3">
    <source>
        <dbReference type="ARBA" id="ARBA00022840"/>
    </source>
</evidence>
<dbReference type="Gene3D" id="3.40.50.300">
    <property type="entry name" value="P-loop containing nucleotide triphosphate hydrolases"/>
    <property type="match status" value="1"/>
</dbReference>
<dbReference type="PANTHER" id="PTHR42781">
    <property type="entry name" value="SPERMIDINE/PUTRESCINE IMPORT ATP-BINDING PROTEIN POTA"/>
    <property type="match status" value="1"/>
</dbReference>
<evidence type="ECO:0000256" key="2">
    <source>
        <dbReference type="ARBA" id="ARBA00022741"/>
    </source>
</evidence>
<dbReference type="SMART" id="SM00382">
    <property type="entry name" value="AAA"/>
    <property type="match status" value="1"/>
</dbReference>
<dbReference type="GO" id="GO:0005524">
    <property type="term" value="F:ATP binding"/>
    <property type="evidence" value="ECO:0007669"/>
    <property type="project" value="UniProtKB-KW"/>
</dbReference>
<dbReference type="InterPro" id="IPR027417">
    <property type="entry name" value="P-loop_NTPase"/>
</dbReference>
<evidence type="ECO:0000313" key="6">
    <source>
        <dbReference type="Proteomes" id="UP000051242"/>
    </source>
</evidence>
<name>A0A0R2TBV3_9GAMM</name>
<keyword evidence="2" id="KW-0547">Nucleotide-binding</keyword>
<dbReference type="PROSITE" id="PS50893">
    <property type="entry name" value="ABC_TRANSPORTER_2"/>
    <property type="match status" value="1"/>
</dbReference>
<dbReference type="Proteomes" id="UP000051242">
    <property type="component" value="Unassembled WGS sequence"/>
</dbReference>
<keyword evidence="1" id="KW-0813">Transport</keyword>
<evidence type="ECO:0000256" key="1">
    <source>
        <dbReference type="ARBA" id="ARBA00022448"/>
    </source>
</evidence>
<dbReference type="Pfam" id="PF00005">
    <property type="entry name" value="ABC_tran"/>
    <property type="match status" value="1"/>
</dbReference>
<dbReference type="InterPro" id="IPR050093">
    <property type="entry name" value="ABC_SmlMolc_Importer"/>
</dbReference>
<keyword evidence="3 5" id="KW-0067">ATP-binding</keyword>
<sequence length="213" mass="22749">MLMNTGLELQDVSLSVGSRQLLSLSCTIAPGEVMTVMGASGTGKSTLLAFIAGFLNEAFTAEGRIVLENKALNSVPAEQRRIGLLFQDALLFPHLSVAENLKFGLVRTAGESRKDRDDRVEQALEAISLGGFGDRDPASLSGGQQSRIALMRLLLSEPQAILLDEPFSNLDMQLRGEIRAFTFDSIRAANIPALLVTHDLADAQAAGGKILAL</sequence>
<feature type="domain" description="ABC transporter" evidence="4">
    <location>
        <begin position="7"/>
        <end position="213"/>
    </location>
</feature>
<dbReference type="EMBL" id="LICD01000003">
    <property type="protein sequence ID" value="KRO84454.1"/>
    <property type="molecule type" value="Genomic_DNA"/>
</dbReference>
<reference evidence="5 6" key="1">
    <citation type="submission" date="2015-10" db="EMBL/GenBank/DDBJ databases">
        <title>Metagenome-Assembled Genomes uncover a global brackish microbiome.</title>
        <authorList>
            <person name="Hugerth L.W."/>
            <person name="Larsson J."/>
            <person name="Alneberg J."/>
            <person name="Lindh M.V."/>
            <person name="Legrand C."/>
            <person name="Pinhassi J."/>
            <person name="Andersson A.F."/>
        </authorList>
    </citation>
    <scope>NUCLEOTIDE SEQUENCE [LARGE SCALE GENOMIC DNA]</scope>
    <source>
        <strain evidence="5">BACL22 MAG-120619-bin3</strain>
    </source>
</reference>
<proteinExistence type="predicted"/>
<gene>
    <name evidence="5" type="ORF">ABR85_00790</name>
</gene>
<organism evidence="5 6">
    <name type="scientific">OM182 bacterium BACL3 MAG-120619-bin3</name>
    <dbReference type="NCBI Taxonomy" id="1655593"/>
    <lineage>
        <taxon>Bacteria</taxon>
        <taxon>Pseudomonadati</taxon>
        <taxon>Pseudomonadota</taxon>
        <taxon>Gammaproteobacteria</taxon>
        <taxon>OMG group</taxon>
        <taxon>OM182 clade</taxon>
    </lineage>
</organism>
<evidence type="ECO:0000259" key="4">
    <source>
        <dbReference type="PROSITE" id="PS50893"/>
    </source>
</evidence>
<dbReference type="PANTHER" id="PTHR42781:SF4">
    <property type="entry name" value="SPERMIDINE_PUTRESCINE IMPORT ATP-BINDING PROTEIN POTA"/>
    <property type="match status" value="1"/>
</dbReference>
<protein>
    <submittedName>
        <fullName evidence="5">ABC transporter ATP-binding protein</fullName>
    </submittedName>
</protein>
<accession>A0A0R2TBV3</accession>
<evidence type="ECO:0000313" key="5">
    <source>
        <dbReference type="EMBL" id="KRO84454.1"/>
    </source>
</evidence>
<dbReference type="AlphaFoldDB" id="A0A0R2TBV3"/>
<dbReference type="InterPro" id="IPR003439">
    <property type="entry name" value="ABC_transporter-like_ATP-bd"/>
</dbReference>
<dbReference type="SUPFAM" id="SSF52540">
    <property type="entry name" value="P-loop containing nucleoside triphosphate hydrolases"/>
    <property type="match status" value="1"/>
</dbReference>
<dbReference type="InterPro" id="IPR003593">
    <property type="entry name" value="AAA+_ATPase"/>
</dbReference>